<sequence length="544" mass="60384">MSRPRGPDCPSAAQPNAAVAAASVCNARINVASPAPRHPIPMPFSGHFRPLGVPPPAPYRAPFYPMRLPPVFPPFRPPVHFPMPHVFLPLLPSPGRFIPHPGTPFNPFVNPRCITQYPVYQQPLVFPPRPINPPVGVLSHQRPAVIDGTFGPVTAARPHIEPVAPANEPEFKVYVGKIASTVDSDFVLSLLQLCGVVKSWNPVTNPIDGTRTAFGFCDFESADGSLRAWRLLNKLSIDGQELVLNVNEATKAYLQKFGENTTEENAKEAETETRDGMVSLADNRKDLSGAIPHLTERGAVVGGQMSSQGKTKRCRYGTEEYSESDKDAMQKIRFMIEERMKTKYLEDREDGEVSPAGKYSPQIDALSSMDISMEWESTVEHKTKRQHRESEFHMNSDEEKIIVCLPGLISDEHNSNAPGEEVDLDPQATSNSGNQETLDAKQLLAAVPKTKEELFAYDVNWAIYDKHGLHEKMRPWISEMTAEIFGEEIPEFVDYVVASTKEHVEAPRMLEALASLMDHSAEKFVLSVWTNLIFEIKKAEAGLA</sequence>
<evidence type="ECO:0000313" key="1">
    <source>
        <dbReference type="EnsemblPlants" id="AVESA.00010b.r2.5AG0842870.1.CDS"/>
    </source>
</evidence>
<proteinExistence type="predicted"/>
<organism evidence="1 2">
    <name type="scientific">Avena sativa</name>
    <name type="common">Oat</name>
    <dbReference type="NCBI Taxonomy" id="4498"/>
    <lineage>
        <taxon>Eukaryota</taxon>
        <taxon>Viridiplantae</taxon>
        <taxon>Streptophyta</taxon>
        <taxon>Embryophyta</taxon>
        <taxon>Tracheophyta</taxon>
        <taxon>Spermatophyta</taxon>
        <taxon>Magnoliopsida</taxon>
        <taxon>Liliopsida</taxon>
        <taxon>Poales</taxon>
        <taxon>Poaceae</taxon>
        <taxon>BOP clade</taxon>
        <taxon>Pooideae</taxon>
        <taxon>Poodae</taxon>
        <taxon>Poeae</taxon>
        <taxon>Poeae Chloroplast Group 1 (Aveneae type)</taxon>
        <taxon>Aveninae</taxon>
        <taxon>Avena</taxon>
    </lineage>
</organism>
<evidence type="ECO:0000313" key="2">
    <source>
        <dbReference type="Proteomes" id="UP001732700"/>
    </source>
</evidence>
<dbReference type="EnsemblPlants" id="AVESA.00010b.r2.5AG0842870.1">
    <property type="protein sequence ID" value="AVESA.00010b.r2.5AG0842870.1.CDS"/>
    <property type="gene ID" value="AVESA.00010b.r2.5AG0842870"/>
</dbReference>
<protein>
    <submittedName>
        <fullName evidence="1">Uncharacterized protein</fullName>
    </submittedName>
</protein>
<name>A0ACD5XVH7_AVESA</name>
<reference evidence="1" key="1">
    <citation type="submission" date="2021-05" db="EMBL/GenBank/DDBJ databases">
        <authorList>
            <person name="Scholz U."/>
            <person name="Mascher M."/>
            <person name="Fiebig A."/>
        </authorList>
    </citation>
    <scope>NUCLEOTIDE SEQUENCE [LARGE SCALE GENOMIC DNA]</scope>
</reference>
<dbReference type="Proteomes" id="UP001732700">
    <property type="component" value="Chromosome 5A"/>
</dbReference>
<keyword evidence="2" id="KW-1185">Reference proteome</keyword>
<accession>A0ACD5XVH7</accession>
<reference evidence="1" key="2">
    <citation type="submission" date="2025-09" db="UniProtKB">
        <authorList>
            <consortium name="EnsemblPlants"/>
        </authorList>
    </citation>
    <scope>IDENTIFICATION</scope>
</reference>